<evidence type="ECO:0000313" key="5">
    <source>
        <dbReference type="EMBL" id="KAI1886153.1"/>
    </source>
</evidence>
<sequence>MFAKATSNFLKQIDPDGSLIPVSRLNDSDKLVPLSLVIKRKRFWVWQRPKYVPSDFTLSDVLLGDKPINPVVVETDFLKYAETVGDSISGKVDGAVGQINISVEGKGSSKLQSSFGSLRKQEVDVQKLLQDSKDRALNLEHCLIEQTREKHNEVFGILKEKIVTTQQCSVTEEVQEQGACAAALGFLANKRIKVSVNENGDLHQDSNVSLEIPPQTVIAYSLIELEIRRNGQYELCLQPDTRGGFEVDSPLMDVAKVGGLFTKGVEEVPCLKNELGRLQAHFQQLADLPVRPGPHCCSTSEPSCQTEQQSAPWRMG</sequence>
<dbReference type="PANTHER" id="PTHR15207:SF3">
    <property type="entry name" value="DEAFNESS, AUTOSOMAL DOMINANT 5-RELATED"/>
    <property type="match status" value="1"/>
</dbReference>
<evidence type="ECO:0000256" key="1">
    <source>
        <dbReference type="ARBA" id="ARBA00004308"/>
    </source>
</evidence>
<gene>
    <name evidence="5" type="ORF">AGOR_G00211070</name>
</gene>
<keyword evidence="6" id="KW-1185">Reference proteome</keyword>
<dbReference type="PANTHER" id="PTHR15207">
    <property type="entry name" value="NONSYNDROMIC HEARING IMPAIRMENT PROTEIN"/>
    <property type="match status" value="1"/>
</dbReference>
<evidence type="ECO:0000256" key="3">
    <source>
        <dbReference type="ARBA" id="ARBA00023136"/>
    </source>
</evidence>
<dbReference type="EMBL" id="JAERUA010000020">
    <property type="protein sequence ID" value="KAI1886153.1"/>
    <property type="molecule type" value="Genomic_DNA"/>
</dbReference>
<proteinExistence type="inferred from homology"/>
<organism evidence="5 6">
    <name type="scientific">Albula goreensis</name>
    <dbReference type="NCBI Taxonomy" id="1534307"/>
    <lineage>
        <taxon>Eukaryota</taxon>
        <taxon>Metazoa</taxon>
        <taxon>Chordata</taxon>
        <taxon>Craniata</taxon>
        <taxon>Vertebrata</taxon>
        <taxon>Euteleostomi</taxon>
        <taxon>Actinopterygii</taxon>
        <taxon>Neopterygii</taxon>
        <taxon>Teleostei</taxon>
        <taxon>Albuliformes</taxon>
        <taxon>Albulidae</taxon>
        <taxon>Albula</taxon>
    </lineage>
</organism>
<evidence type="ECO:0000256" key="2">
    <source>
        <dbReference type="ARBA" id="ARBA00009279"/>
    </source>
</evidence>
<evidence type="ECO:0000259" key="4">
    <source>
        <dbReference type="Pfam" id="PF04598"/>
    </source>
</evidence>
<dbReference type="Pfam" id="PF04598">
    <property type="entry name" value="Gasdermin"/>
    <property type="match status" value="1"/>
</dbReference>
<dbReference type="GO" id="GO:0012505">
    <property type="term" value="C:endomembrane system"/>
    <property type="evidence" value="ECO:0007669"/>
    <property type="project" value="UniProtKB-SubCell"/>
</dbReference>
<dbReference type="OrthoDB" id="8815334at2759"/>
<feature type="domain" description="Gasdermin pore forming" evidence="4">
    <location>
        <begin position="1"/>
        <end position="246"/>
    </location>
</feature>
<keyword evidence="3" id="KW-0472">Membrane</keyword>
<reference evidence="5" key="1">
    <citation type="submission" date="2021-01" db="EMBL/GenBank/DDBJ databases">
        <authorList>
            <person name="Zahm M."/>
            <person name="Roques C."/>
            <person name="Cabau C."/>
            <person name="Klopp C."/>
            <person name="Donnadieu C."/>
            <person name="Jouanno E."/>
            <person name="Lampietro C."/>
            <person name="Louis A."/>
            <person name="Herpin A."/>
            <person name="Echchiki A."/>
            <person name="Berthelot C."/>
            <person name="Parey E."/>
            <person name="Roest-Crollius H."/>
            <person name="Braasch I."/>
            <person name="Postlethwait J."/>
            <person name="Bobe J."/>
            <person name="Montfort J."/>
            <person name="Bouchez O."/>
            <person name="Begum T."/>
            <person name="Mejri S."/>
            <person name="Adams A."/>
            <person name="Chen W.-J."/>
            <person name="Guiguen Y."/>
        </authorList>
    </citation>
    <scope>NUCLEOTIDE SEQUENCE</scope>
    <source>
        <tissue evidence="5">Blood</tissue>
    </source>
</reference>
<comment type="caution">
    <text evidence="5">The sequence shown here is derived from an EMBL/GenBank/DDBJ whole genome shotgun (WGS) entry which is preliminary data.</text>
</comment>
<name>A0A8T3CM44_9TELE</name>
<dbReference type="GO" id="GO:0012501">
    <property type="term" value="P:programmed cell death"/>
    <property type="evidence" value="ECO:0007669"/>
    <property type="project" value="InterPro"/>
</dbReference>
<dbReference type="InterPro" id="IPR042377">
    <property type="entry name" value="GSDME"/>
</dbReference>
<evidence type="ECO:0000313" key="6">
    <source>
        <dbReference type="Proteomes" id="UP000829720"/>
    </source>
</evidence>
<dbReference type="AlphaFoldDB" id="A0A8T3CM44"/>
<protein>
    <recommendedName>
        <fullName evidence="4">Gasdermin pore forming domain-containing protein</fullName>
    </recommendedName>
</protein>
<comment type="similarity">
    <text evidence="2">Belongs to the gasdermin family.</text>
</comment>
<dbReference type="Proteomes" id="UP000829720">
    <property type="component" value="Unassembled WGS sequence"/>
</dbReference>
<comment type="subcellular location">
    <subcellularLocation>
        <location evidence="1">Endomembrane system</location>
    </subcellularLocation>
</comment>
<accession>A0A8T3CM44</accession>
<dbReference type="InterPro" id="IPR040460">
    <property type="entry name" value="Gasdermin_pore"/>
</dbReference>
<dbReference type="GO" id="GO:0005737">
    <property type="term" value="C:cytoplasm"/>
    <property type="evidence" value="ECO:0007669"/>
    <property type="project" value="TreeGrafter"/>
</dbReference>